<dbReference type="AlphaFoldDB" id="A0A6J7RW82"/>
<gene>
    <name evidence="5" type="ORF">UFOPK3522_00288</name>
    <name evidence="6" type="ORF">UFOPK4175_00557</name>
</gene>
<dbReference type="GO" id="GO:0005737">
    <property type="term" value="C:cytoplasm"/>
    <property type="evidence" value="ECO:0007669"/>
    <property type="project" value="InterPro"/>
</dbReference>
<organism evidence="6">
    <name type="scientific">freshwater metagenome</name>
    <dbReference type="NCBI Taxonomy" id="449393"/>
    <lineage>
        <taxon>unclassified sequences</taxon>
        <taxon>metagenomes</taxon>
        <taxon>ecological metagenomes</taxon>
    </lineage>
</organism>
<dbReference type="InterPro" id="IPR036615">
    <property type="entry name" value="Mur_ligase_C_dom_sf"/>
</dbReference>
<comment type="similarity">
    <text evidence="1">Belongs to the MurCDEF family. MurE subfamily.</text>
</comment>
<dbReference type="InterPro" id="IPR005761">
    <property type="entry name" value="UDP-N-AcMur-Glu-dNH2Pim_ligase"/>
</dbReference>
<dbReference type="NCBIfam" id="NF001126">
    <property type="entry name" value="PRK00139.1-4"/>
    <property type="match status" value="1"/>
</dbReference>
<dbReference type="SUPFAM" id="SSF53244">
    <property type="entry name" value="MurD-like peptide ligases, peptide-binding domain"/>
    <property type="match status" value="1"/>
</dbReference>
<dbReference type="EMBL" id="CAFBPX010000076">
    <property type="protein sequence ID" value="CAB5033164.1"/>
    <property type="molecule type" value="Genomic_DNA"/>
</dbReference>
<dbReference type="InterPro" id="IPR004101">
    <property type="entry name" value="Mur_ligase_C"/>
</dbReference>
<evidence type="ECO:0000259" key="4">
    <source>
        <dbReference type="Pfam" id="PF08245"/>
    </source>
</evidence>
<evidence type="ECO:0000259" key="2">
    <source>
        <dbReference type="Pfam" id="PF01225"/>
    </source>
</evidence>
<evidence type="ECO:0000313" key="5">
    <source>
        <dbReference type="EMBL" id="CAB4337331.1"/>
    </source>
</evidence>
<dbReference type="Gene3D" id="3.40.1390.10">
    <property type="entry name" value="MurE/MurF, N-terminal domain"/>
    <property type="match status" value="1"/>
</dbReference>
<dbReference type="GO" id="GO:0005524">
    <property type="term" value="F:ATP binding"/>
    <property type="evidence" value="ECO:0007669"/>
    <property type="project" value="InterPro"/>
</dbReference>
<dbReference type="InterPro" id="IPR035911">
    <property type="entry name" value="MurE/MurF_N"/>
</dbReference>
<dbReference type="Pfam" id="PF08245">
    <property type="entry name" value="Mur_ligase_M"/>
    <property type="match status" value="1"/>
</dbReference>
<evidence type="ECO:0000259" key="3">
    <source>
        <dbReference type="Pfam" id="PF02875"/>
    </source>
</evidence>
<evidence type="ECO:0000256" key="1">
    <source>
        <dbReference type="ARBA" id="ARBA00005898"/>
    </source>
</evidence>
<feature type="domain" description="Mur ligase C-terminal" evidence="3">
    <location>
        <begin position="318"/>
        <end position="445"/>
    </location>
</feature>
<dbReference type="PANTHER" id="PTHR23135:SF4">
    <property type="entry name" value="UDP-N-ACETYLMURAMOYL-L-ALANYL-D-GLUTAMATE--2,6-DIAMINOPIMELATE LIGASE MURE HOMOLOG, CHLOROPLASTIC"/>
    <property type="match status" value="1"/>
</dbReference>
<protein>
    <submittedName>
        <fullName evidence="6">Unannotated protein</fullName>
    </submittedName>
</protein>
<feature type="domain" description="Mur ligase central" evidence="4">
    <location>
        <begin position="102"/>
        <end position="296"/>
    </location>
</feature>
<feature type="domain" description="Mur ligase N-terminal catalytic" evidence="2">
    <location>
        <begin position="19"/>
        <end position="76"/>
    </location>
</feature>
<dbReference type="SUPFAM" id="SSF63418">
    <property type="entry name" value="MurE/MurF N-terminal domain"/>
    <property type="match status" value="1"/>
</dbReference>
<dbReference type="PANTHER" id="PTHR23135">
    <property type="entry name" value="MUR LIGASE FAMILY MEMBER"/>
    <property type="match status" value="1"/>
</dbReference>
<dbReference type="Pfam" id="PF02875">
    <property type="entry name" value="Mur_ligase_C"/>
    <property type="match status" value="1"/>
</dbReference>
<dbReference type="GO" id="GO:0008360">
    <property type="term" value="P:regulation of cell shape"/>
    <property type="evidence" value="ECO:0007669"/>
    <property type="project" value="InterPro"/>
</dbReference>
<dbReference type="Pfam" id="PF01225">
    <property type="entry name" value="Mur_ligase"/>
    <property type="match status" value="1"/>
</dbReference>
<dbReference type="EMBL" id="CAESAO010000013">
    <property type="protein sequence ID" value="CAB4337331.1"/>
    <property type="molecule type" value="Genomic_DNA"/>
</dbReference>
<dbReference type="HAMAP" id="MF_00208">
    <property type="entry name" value="MurE"/>
    <property type="match status" value="1"/>
</dbReference>
<reference evidence="6" key="1">
    <citation type="submission" date="2020-05" db="EMBL/GenBank/DDBJ databases">
        <authorList>
            <person name="Chiriac C."/>
            <person name="Salcher M."/>
            <person name="Ghai R."/>
            <person name="Kavagutti S V."/>
        </authorList>
    </citation>
    <scope>NUCLEOTIDE SEQUENCE</scope>
</reference>
<dbReference type="GO" id="GO:0051301">
    <property type="term" value="P:cell division"/>
    <property type="evidence" value="ECO:0007669"/>
    <property type="project" value="InterPro"/>
</dbReference>
<dbReference type="GO" id="GO:0016881">
    <property type="term" value="F:acid-amino acid ligase activity"/>
    <property type="evidence" value="ECO:0007669"/>
    <property type="project" value="InterPro"/>
</dbReference>
<dbReference type="Gene3D" id="3.90.190.20">
    <property type="entry name" value="Mur ligase, C-terminal domain"/>
    <property type="match status" value="1"/>
</dbReference>
<proteinExistence type="inferred from homology"/>
<evidence type="ECO:0000313" key="6">
    <source>
        <dbReference type="EMBL" id="CAB5033164.1"/>
    </source>
</evidence>
<dbReference type="InterPro" id="IPR036565">
    <property type="entry name" value="Mur-like_cat_sf"/>
</dbReference>
<dbReference type="SUPFAM" id="SSF53623">
    <property type="entry name" value="MurD-like peptide ligases, catalytic domain"/>
    <property type="match status" value="1"/>
</dbReference>
<accession>A0A6J7RW82</accession>
<dbReference type="InterPro" id="IPR000713">
    <property type="entry name" value="Mur_ligase_N"/>
</dbReference>
<dbReference type="NCBIfam" id="NF001124">
    <property type="entry name" value="PRK00139.1-2"/>
    <property type="match status" value="1"/>
</dbReference>
<sequence>MRLCDLFDGLGADQAEVEITSMALDDRLVEAGTLFCCVPGFERDGHDFAAGAIGRGAAALLTERRLDLGVPEVVVADVRAAIAPAASRLNGNPSASLQMVGITGTNGKTTTAYLTRALLEAGGKQTGLFGTVEQIVGGQREPTARTTPEAIELQRCFAEMVAAGDEACVIEVSSHALALHRADAIEWNATVFTNLTREHLDFHSDIEEYFAVKAGLLKGSDAPRVVNIDDEHGRRLAAELPQVTTVGITSDDADLRAVSIATDFGGSSFSVGGLELRVPLPGNFNVINALCAVAVARALGVGDSVIPEALASAEVAPGRFQPIDAGQDFAAIVDYAHSPDSLEGALLTARSLTRRRVIVVFGAGGDRDQGKRPEMGRVAAELADVAIVTSDNPRSEDPDAIIEAIAAGGAGGAAELELIPDRAEAIAAAVAAATEGDVVLIAGKGHEQGQQLADGKVVPFDDSGVLRAAIERIGR</sequence>
<dbReference type="InterPro" id="IPR013221">
    <property type="entry name" value="Mur_ligase_cen"/>
</dbReference>
<dbReference type="Gene3D" id="3.40.1190.10">
    <property type="entry name" value="Mur-like, catalytic domain"/>
    <property type="match status" value="1"/>
</dbReference>
<name>A0A6J7RW82_9ZZZZ</name>
<dbReference type="NCBIfam" id="TIGR01085">
    <property type="entry name" value="murE"/>
    <property type="match status" value="1"/>
</dbReference>